<accession>A0ABR2KLR6</accession>
<sequence length="458" mass="53896">MSLEIVDLDESSTIENAKEFEPPKRKYNDLPYLRKDFIQLMKPMKEKLANQQRQVDQGSEQVQLLLGQMGKILHERATLLRRVAEIKEFFNDKQNKRYKINMTKKEMKEKFDKCDNILETTINHKDLIKADVLNNMALCAQQKNELTMVENEYRTLSSVVNNSVSYSVKEKIVQLNTRLENFRVLKDEDFQEKLNSLEAERNNLLIKLMEKEKQEEKAKRKYKQELKLIKEGGSQDQIDQDENDEPPKKKSKSKDTSRATERDVEIIREKNPVRKTKHKRNARSKTSRVNDDEDYSDYDEKDYKGRRNEMPKKMKRMPQTTRDTVRTRKSTNRRAFNADSDDNYDNEGDHYRQVPREKPSKGKRRALSPKPQALKKILDEEIEEDVKPKKSNRPRSVTTKKMQKRIADYDEDINNVSKSKTQKRQNGSPRSVSKTSQKSTSKTSRKGAKKRSANRKKA</sequence>
<organism evidence="3 4">
    <name type="scientific">Tritrichomonas musculus</name>
    <dbReference type="NCBI Taxonomy" id="1915356"/>
    <lineage>
        <taxon>Eukaryota</taxon>
        <taxon>Metamonada</taxon>
        <taxon>Parabasalia</taxon>
        <taxon>Tritrichomonadida</taxon>
        <taxon>Tritrichomonadidae</taxon>
        <taxon>Tritrichomonas</taxon>
    </lineage>
</organism>
<dbReference type="EMBL" id="JAPFFF010000004">
    <property type="protein sequence ID" value="KAK8891913.1"/>
    <property type="molecule type" value="Genomic_DNA"/>
</dbReference>
<feature type="compositionally biased region" description="Acidic residues" evidence="2">
    <location>
        <begin position="291"/>
        <end position="300"/>
    </location>
</feature>
<reference evidence="3 4" key="1">
    <citation type="submission" date="2024-04" db="EMBL/GenBank/DDBJ databases">
        <title>Tritrichomonas musculus Genome.</title>
        <authorList>
            <person name="Alves-Ferreira E."/>
            <person name="Grigg M."/>
            <person name="Lorenzi H."/>
            <person name="Galac M."/>
        </authorList>
    </citation>
    <scope>NUCLEOTIDE SEQUENCE [LARGE SCALE GENOMIC DNA]</scope>
    <source>
        <strain evidence="3 4">EAF2021</strain>
    </source>
</reference>
<keyword evidence="1" id="KW-0175">Coiled coil</keyword>
<name>A0ABR2KLR6_9EUKA</name>
<protein>
    <submittedName>
        <fullName evidence="3">Uncharacterized protein</fullName>
    </submittedName>
</protein>
<evidence type="ECO:0000313" key="3">
    <source>
        <dbReference type="EMBL" id="KAK8891913.1"/>
    </source>
</evidence>
<comment type="caution">
    <text evidence="3">The sequence shown here is derived from an EMBL/GenBank/DDBJ whole genome shotgun (WGS) entry which is preliminary data.</text>
</comment>
<feature type="compositionally biased region" description="Basic and acidic residues" evidence="2">
    <location>
        <begin position="301"/>
        <end position="312"/>
    </location>
</feature>
<feature type="compositionally biased region" description="Basic and acidic residues" evidence="2">
    <location>
        <begin position="347"/>
        <end position="360"/>
    </location>
</feature>
<feature type="compositionally biased region" description="Basic residues" evidence="2">
    <location>
        <begin position="273"/>
        <end position="286"/>
    </location>
</feature>
<feature type="region of interest" description="Disordered" evidence="2">
    <location>
        <begin position="228"/>
        <end position="458"/>
    </location>
</feature>
<evidence type="ECO:0000256" key="1">
    <source>
        <dbReference type="SAM" id="Coils"/>
    </source>
</evidence>
<evidence type="ECO:0000256" key="2">
    <source>
        <dbReference type="SAM" id="MobiDB-lite"/>
    </source>
</evidence>
<evidence type="ECO:0000313" key="4">
    <source>
        <dbReference type="Proteomes" id="UP001470230"/>
    </source>
</evidence>
<feature type="compositionally biased region" description="Polar residues" evidence="2">
    <location>
        <begin position="414"/>
        <end position="430"/>
    </location>
</feature>
<dbReference type="Proteomes" id="UP001470230">
    <property type="component" value="Unassembled WGS sequence"/>
</dbReference>
<feature type="compositionally biased region" description="Basic and acidic residues" evidence="2">
    <location>
        <begin position="245"/>
        <end position="272"/>
    </location>
</feature>
<keyword evidence="4" id="KW-1185">Reference proteome</keyword>
<feature type="compositionally biased region" description="Basic residues" evidence="2">
    <location>
        <begin position="443"/>
        <end position="458"/>
    </location>
</feature>
<feature type="compositionally biased region" description="Low complexity" evidence="2">
    <location>
        <begin position="431"/>
        <end position="442"/>
    </location>
</feature>
<proteinExistence type="predicted"/>
<gene>
    <name evidence="3" type="ORF">M9Y10_029135</name>
</gene>
<feature type="coiled-coil region" evidence="1">
    <location>
        <begin position="187"/>
        <end position="228"/>
    </location>
</feature>